<reference evidence="2" key="1">
    <citation type="journal article" date="2019" name="Database">
        <title>The radish genome database (RadishGD): an integrated information resource for radish genomics.</title>
        <authorList>
            <person name="Yu H.J."/>
            <person name="Baek S."/>
            <person name="Lee Y.J."/>
            <person name="Cho A."/>
            <person name="Mun J.H."/>
        </authorList>
    </citation>
    <scope>NUCLEOTIDE SEQUENCE [LARGE SCALE GENOMIC DNA]</scope>
    <source>
        <strain evidence="2">cv. WK10039</strain>
    </source>
</reference>
<sequence length="459" mass="52049">MPRLYAQITKVSVPGFCLTVTWLEPVPDPKEEIQRYEKGLPVSVGRFKLGKNEDIKDRRRFSHLVQCSEGSSAGTFSVYPKEGETWAIFMGRFKYITSSFDIDWSAHPDSHCKYNYGFVEVFSEDGDHPRVPIGFLHKAKGFSGVFCRFNEEVDMSYVLRGYPKQFSHRVPSFKTTGIEAEGVPGRGAYELDPAALPEHIKEIDVPLHLLEEPTVSNSEEGDKKNTHSQCVYFASKGITFQTGQVWSFCSGDDNLPRHYGKIQKITFVQAFEQDTVVKLHIGRLKARRPNKGVIQWSYKDMPIGCGNFRARKVLEIFTDLDVFSRQLSLDSSGDGNDYSILPKTGDVWAIYRNWCSDLEVVDLKSQTYDLVEVLDDKLDYEVLLLAPDGGFKSAGFGSVYVAATEHWIDGAEVRFTIPECEMLRFSHQIPSSKVRKELNGTWQEVYETNIEALPVDLIV</sequence>
<evidence type="ECO:0000313" key="2">
    <source>
        <dbReference type="Proteomes" id="UP000504610"/>
    </source>
</evidence>
<protein>
    <submittedName>
        <fullName evidence="3">Uncharacterized protein LOC108816181 isoform X1</fullName>
    </submittedName>
</protein>
<name>A0A9W3C589_RAPSA</name>
<gene>
    <name evidence="3" type="primary">LOC108816181</name>
</gene>
<organism evidence="2 3">
    <name type="scientific">Raphanus sativus</name>
    <name type="common">Radish</name>
    <name type="synonym">Raphanus raphanistrum var. sativus</name>
    <dbReference type="NCBI Taxonomy" id="3726"/>
    <lineage>
        <taxon>Eukaryota</taxon>
        <taxon>Viridiplantae</taxon>
        <taxon>Streptophyta</taxon>
        <taxon>Embryophyta</taxon>
        <taxon>Tracheophyta</taxon>
        <taxon>Spermatophyta</taxon>
        <taxon>Magnoliopsida</taxon>
        <taxon>eudicotyledons</taxon>
        <taxon>Gunneridae</taxon>
        <taxon>Pentapetalae</taxon>
        <taxon>rosids</taxon>
        <taxon>malvids</taxon>
        <taxon>Brassicales</taxon>
        <taxon>Brassicaceae</taxon>
        <taxon>Brassiceae</taxon>
        <taxon>Raphanus</taxon>
    </lineage>
</organism>
<proteinExistence type="predicted"/>
<dbReference type="InterPro" id="IPR024593">
    <property type="entry name" value="DUF3444"/>
</dbReference>
<feature type="domain" description="DUF3444" evidence="1">
    <location>
        <begin position="228"/>
        <end position="437"/>
    </location>
</feature>
<dbReference type="PANTHER" id="PTHR45089:SF56">
    <property type="entry name" value="DUF3444 DOMAIN-CONTAINING PROTEIN"/>
    <property type="match status" value="1"/>
</dbReference>
<keyword evidence="2" id="KW-1185">Reference proteome</keyword>
<evidence type="ECO:0000259" key="1">
    <source>
        <dbReference type="Pfam" id="PF11926"/>
    </source>
</evidence>
<dbReference type="OrthoDB" id="10250354at2759"/>
<dbReference type="AlphaFoldDB" id="A0A9W3C589"/>
<accession>A0A9W3C589</accession>
<feature type="domain" description="DUF3444" evidence="1">
    <location>
        <begin position="1"/>
        <end position="178"/>
    </location>
</feature>
<evidence type="ECO:0000313" key="3">
    <source>
        <dbReference type="RefSeq" id="XP_056846700.1"/>
    </source>
</evidence>
<dbReference type="GeneID" id="108816181"/>
<dbReference type="PANTHER" id="PTHR45089">
    <property type="entry name" value="DNAJ HEAT SHOCK AMINO-TERMINAL DOMAIN PROTEIN-RELATED"/>
    <property type="match status" value="1"/>
</dbReference>
<dbReference type="RefSeq" id="XP_056846700.1">
    <property type="nucleotide sequence ID" value="XM_056990720.1"/>
</dbReference>
<dbReference type="Pfam" id="PF11926">
    <property type="entry name" value="DUF3444"/>
    <property type="match status" value="2"/>
</dbReference>
<dbReference type="KEGG" id="rsz:108816181"/>
<dbReference type="Proteomes" id="UP000504610">
    <property type="component" value="Chromosome 7"/>
</dbReference>
<reference evidence="3" key="2">
    <citation type="submission" date="2025-08" db="UniProtKB">
        <authorList>
            <consortium name="RefSeq"/>
        </authorList>
    </citation>
    <scope>IDENTIFICATION</scope>
    <source>
        <tissue evidence="3">Leaf</tissue>
    </source>
</reference>